<keyword evidence="12" id="KW-1185">Reference proteome</keyword>
<sequence length="1122" mass="122068">MHRPVFYDESGRRKRLTLPLLFALILLILAAATAFAITILDVPTPAALALDMERPHPEPLAQQVGSIGHALRKRAYSAGQTLRNWLPALAAHPAHPVSVGFYVPWDDASRSSLRRHVGALDWVAPSLLSVTGPAHQLRVTRDPQFDAIVRHGARRPRILPVVQNVVDGAWEGANMAALLHSPAARATLLDRLVPVLTAMKARGVVFDFEALPASAQHDYLAFLNEAAARFRPHGWLVTATVPVDDMDWNLSAYARAADRLFLMDYDQHYIGDAPGPIAAQPWFVAHLRRALEQVPAARAIVAVGNYGYDWTDGQPAADAVSIEDAWLTAHDSGAPIRFDAATGNAAFDYVEDGRTHHVWMLDAASAWNQIRAARQAGAGGVALWRLGSEDPGFWPALKDRTGAIPAGMNRLTSLNSVDVEGNGEILHIDDVPTTGNRTLRLDHGLVVDERYRALPTPYVIRRTGYRPGQVALTFDDGPDAVWTPQILSILKCAHVPATFFVIGENAMPHPGLLRAILAQGSEIGSHSYTHPNLAQVSPEGARIELNSTQRLIEAYTGRSVRLFRAPYFGDAEPTTADEIGPALEAQNAGYVNVGLHVDPGDWTRPGADAIVSRTIAQVEAGNAERSGQIILLHDSGGDRAQTVAALPRIIAALRARGYQFVPVSSLAGLTPAQVMPPVRGADLLAVRVDVGIFLTLAAISVALKWLFFAVILFGMARAVMLAALALGSRMKRNRVTPPPVDTGLFVSVLIPAFNEAKVIEASVRRVLESRDVSLEVIVVDDGSTDGTSDIVAAAFANEDRVGLLTLKNGGKAAALNAALQYARAPIIVALDADTQFEPLTIARLARWFADPDIGAVAGNAMVGNRVNLVTRWQAVEYVTAQNLERRALARFDAITVVPGAVGAWRRAALDDVGGYPLDTLAEDQDLTIAIQRQGWRIAYDTEAVAWTEAPESFRALSKQRFRWAYGTLQCLWKHRGIWRNGRPAGLSWVGLPQAWLFQIGFAMISPIIDLALVLSMIDTAVRVHQHGWAQTQSDLLRMALYWLAFTAVDVACGWVAYRLEPRAPRYPALLLVAQRFIYRQIMYGVVIRAVATAIGGPWVGWGKLERTGRVAQAQSPDRLVKA</sequence>
<reference evidence="11" key="1">
    <citation type="submission" date="2021-04" db="EMBL/GenBank/DDBJ databases">
        <title>Isolation of p-tert-butylphenol degrading bacteria Sphingobium phenoxybenzoativorans Tas13 from active sludge.</title>
        <authorList>
            <person name="Li Y."/>
        </authorList>
    </citation>
    <scope>NUCLEOTIDE SEQUENCE</scope>
    <source>
        <strain evidence="11">Tas13</strain>
    </source>
</reference>
<evidence type="ECO:0000259" key="10">
    <source>
        <dbReference type="PROSITE" id="PS51910"/>
    </source>
</evidence>
<proteinExistence type="inferred from homology"/>
<dbReference type="SMART" id="SM00636">
    <property type="entry name" value="Glyco_18"/>
    <property type="match status" value="1"/>
</dbReference>
<organism evidence="11 12">
    <name type="scientific">Sphingobium phenoxybenzoativorans</name>
    <dbReference type="NCBI Taxonomy" id="1592790"/>
    <lineage>
        <taxon>Bacteria</taxon>
        <taxon>Pseudomonadati</taxon>
        <taxon>Pseudomonadota</taxon>
        <taxon>Alphaproteobacteria</taxon>
        <taxon>Sphingomonadales</taxon>
        <taxon>Sphingomonadaceae</taxon>
        <taxon>Sphingobium</taxon>
    </lineage>
</organism>
<dbReference type="SUPFAM" id="SSF53448">
    <property type="entry name" value="Nucleotide-diphospho-sugar transferases"/>
    <property type="match status" value="1"/>
</dbReference>
<dbReference type="AlphaFoldDB" id="A0A975KAB1"/>
<dbReference type="PANTHER" id="PTHR43630">
    <property type="entry name" value="POLY-BETA-1,6-N-ACETYL-D-GLUCOSAMINE SYNTHASE"/>
    <property type="match status" value="1"/>
</dbReference>
<dbReference type="PROSITE" id="PS51677">
    <property type="entry name" value="NODB"/>
    <property type="match status" value="1"/>
</dbReference>
<dbReference type="KEGG" id="spph:KFK14_10265"/>
<keyword evidence="6 11" id="KW-0808">Transferase</keyword>
<dbReference type="Pfam" id="PF13641">
    <property type="entry name" value="Glyco_tranf_2_3"/>
    <property type="match status" value="1"/>
</dbReference>
<evidence type="ECO:0000256" key="7">
    <source>
        <dbReference type="ARBA" id="ARBA00032976"/>
    </source>
</evidence>
<dbReference type="PROSITE" id="PS51910">
    <property type="entry name" value="GH18_2"/>
    <property type="match status" value="1"/>
</dbReference>
<feature type="transmembrane region" description="Helical" evidence="8">
    <location>
        <begin position="1038"/>
        <end position="1057"/>
    </location>
</feature>
<evidence type="ECO:0000256" key="5">
    <source>
        <dbReference type="ARBA" id="ARBA00022676"/>
    </source>
</evidence>
<feature type="transmembrane region" description="Helical" evidence="8">
    <location>
        <begin position="1077"/>
        <end position="1099"/>
    </location>
</feature>
<dbReference type="CDD" id="cd06423">
    <property type="entry name" value="CESA_like"/>
    <property type="match status" value="1"/>
</dbReference>
<evidence type="ECO:0000313" key="11">
    <source>
        <dbReference type="EMBL" id="QUT07726.1"/>
    </source>
</evidence>
<dbReference type="InterPro" id="IPR029070">
    <property type="entry name" value="Chitinase_insertion_sf"/>
</dbReference>
<evidence type="ECO:0000256" key="2">
    <source>
        <dbReference type="ARBA" id="ARBA00006739"/>
    </source>
</evidence>
<name>A0A975KAB1_9SPHN</name>
<dbReference type="Pfam" id="PF00704">
    <property type="entry name" value="Glyco_hydro_18"/>
    <property type="match status" value="1"/>
</dbReference>
<dbReference type="GO" id="GO:0008061">
    <property type="term" value="F:chitin binding"/>
    <property type="evidence" value="ECO:0007669"/>
    <property type="project" value="InterPro"/>
</dbReference>
<evidence type="ECO:0000256" key="3">
    <source>
        <dbReference type="ARBA" id="ARBA00010973"/>
    </source>
</evidence>
<dbReference type="InterPro" id="IPR002509">
    <property type="entry name" value="NODB_dom"/>
</dbReference>
<evidence type="ECO:0000256" key="4">
    <source>
        <dbReference type="ARBA" id="ARBA00020071"/>
    </source>
</evidence>
<feature type="transmembrane region" description="Helical" evidence="8">
    <location>
        <begin position="705"/>
        <end position="726"/>
    </location>
</feature>
<feature type="transmembrane region" description="Helical" evidence="8">
    <location>
        <begin position="995"/>
        <end position="1017"/>
    </location>
</feature>
<protein>
    <recommendedName>
        <fullName evidence="4">Chitooligosaccharide deacetylase</fullName>
    </recommendedName>
    <alternativeName>
        <fullName evidence="7">Nodulation protein B</fullName>
    </alternativeName>
</protein>
<keyword evidence="8" id="KW-1133">Transmembrane helix</keyword>
<comment type="function">
    <text evidence="1">Is involved in generating a small heat-stable compound (Nod), an acylated oligomer of N-acetylglucosamine, that stimulates mitosis in various plant protoplasts.</text>
</comment>
<evidence type="ECO:0000256" key="8">
    <source>
        <dbReference type="SAM" id="Phobius"/>
    </source>
</evidence>
<comment type="similarity">
    <text evidence="2">Belongs to the glycosyltransferase 2 family.</text>
</comment>
<comment type="similarity">
    <text evidence="3">Belongs to the polysaccharide deacetylase family.</text>
</comment>
<dbReference type="InterPro" id="IPR029044">
    <property type="entry name" value="Nucleotide-diphossugar_trans"/>
</dbReference>
<accession>A0A975KAB1</accession>
<dbReference type="CDD" id="cd10962">
    <property type="entry name" value="CE4_GT2-like"/>
    <property type="match status" value="1"/>
</dbReference>
<dbReference type="Pfam" id="PF01522">
    <property type="entry name" value="Polysacc_deac_1"/>
    <property type="match status" value="1"/>
</dbReference>
<dbReference type="SUPFAM" id="SSF51445">
    <property type="entry name" value="(Trans)glycosidases"/>
    <property type="match status" value="1"/>
</dbReference>
<dbReference type="EMBL" id="CP073910">
    <property type="protein sequence ID" value="QUT07726.1"/>
    <property type="molecule type" value="Genomic_DNA"/>
</dbReference>
<feature type="transmembrane region" description="Helical" evidence="8">
    <location>
        <begin position="887"/>
        <end position="904"/>
    </location>
</feature>
<gene>
    <name evidence="11" type="ORF">KFK14_10265</name>
</gene>
<feature type="domain" description="GH18" evidence="10">
    <location>
        <begin position="96"/>
        <end position="404"/>
    </location>
</feature>
<evidence type="ECO:0000256" key="6">
    <source>
        <dbReference type="ARBA" id="ARBA00022679"/>
    </source>
</evidence>
<dbReference type="InterPro" id="IPR011583">
    <property type="entry name" value="Chitinase_II/V-like_cat"/>
</dbReference>
<dbReference type="Proteomes" id="UP000681425">
    <property type="component" value="Chromosome"/>
</dbReference>
<dbReference type="GO" id="GO:0016757">
    <property type="term" value="F:glycosyltransferase activity"/>
    <property type="evidence" value="ECO:0007669"/>
    <property type="project" value="UniProtKB-KW"/>
</dbReference>
<dbReference type="Gene3D" id="3.10.50.10">
    <property type="match status" value="1"/>
</dbReference>
<evidence type="ECO:0000259" key="9">
    <source>
        <dbReference type="PROSITE" id="PS51677"/>
    </source>
</evidence>
<keyword evidence="5 11" id="KW-0328">Glycosyltransferase</keyword>
<keyword evidence="8" id="KW-0812">Transmembrane</keyword>
<dbReference type="InterPro" id="IPR011330">
    <property type="entry name" value="Glyco_hydro/deAcase_b/a-brl"/>
</dbReference>
<feature type="domain" description="NodB homology" evidence="9">
    <location>
        <begin position="468"/>
        <end position="661"/>
    </location>
</feature>
<dbReference type="Gene3D" id="3.90.550.10">
    <property type="entry name" value="Spore Coat Polysaccharide Biosynthesis Protein SpsA, Chain A"/>
    <property type="match status" value="1"/>
</dbReference>
<dbReference type="InterPro" id="IPR017853">
    <property type="entry name" value="GH"/>
</dbReference>
<keyword evidence="8" id="KW-0472">Membrane</keyword>
<evidence type="ECO:0000313" key="12">
    <source>
        <dbReference type="Proteomes" id="UP000681425"/>
    </source>
</evidence>
<dbReference type="PANTHER" id="PTHR43630:SF1">
    <property type="entry name" value="POLY-BETA-1,6-N-ACETYL-D-GLUCOSAMINE SYNTHASE"/>
    <property type="match status" value="1"/>
</dbReference>
<dbReference type="Gene3D" id="3.20.20.370">
    <property type="entry name" value="Glycoside hydrolase/deacetylase"/>
    <property type="match status" value="1"/>
</dbReference>
<dbReference type="GO" id="GO:0016810">
    <property type="term" value="F:hydrolase activity, acting on carbon-nitrogen (but not peptide) bonds"/>
    <property type="evidence" value="ECO:0007669"/>
    <property type="project" value="InterPro"/>
</dbReference>
<evidence type="ECO:0000256" key="1">
    <source>
        <dbReference type="ARBA" id="ARBA00003236"/>
    </source>
</evidence>
<dbReference type="GO" id="GO:0005975">
    <property type="term" value="P:carbohydrate metabolic process"/>
    <property type="evidence" value="ECO:0007669"/>
    <property type="project" value="InterPro"/>
</dbReference>
<dbReference type="RefSeq" id="WP_212610713.1">
    <property type="nucleotide sequence ID" value="NZ_CP073910.1"/>
</dbReference>
<dbReference type="InterPro" id="IPR001223">
    <property type="entry name" value="Glyco_hydro18_cat"/>
</dbReference>
<dbReference type="Gene3D" id="3.20.20.80">
    <property type="entry name" value="Glycosidases"/>
    <property type="match status" value="1"/>
</dbReference>
<dbReference type="SUPFAM" id="SSF88713">
    <property type="entry name" value="Glycoside hydrolase/deacetylase"/>
    <property type="match status" value="1"/>
</dbReference>